<keyword evidence="2" id="KW-1133">Transmembrane helix</keyword>
<feature type="region of interest" description="Disordered" evidence="1">
    <location>
        <begin position="298"/>
        <end position="335"/>
    </location>
</feature>
<keyword evidence="5" id="KW-1185">Reference proteome</keyword>
<dbReference type="AlphaFoldDB" id="A0AAE0IFI9"/>
<evidence type="ECO:0000256" key="1">
    <source>
        <dbReference type="SAM" id="MobiDB-lite"/>
    </source>
</evidence>
<sequence>MRLTSALLLSGGALSAATASVDDPQATSQILECLHSRSHELSTAASCGDVGSINYCLSHATTPTTPLTSLLETCFINAGCTAAEARIEAFWTLHRCETPASDLRRRRANPLAAIPREAAALPPPLITLAARQDTTATPTPAAATTTNASPSPCFTTTDVSISSCPTQSTGSDAGKKLSCFPTTVPSSVCAAGLICHSDAQGNPSCMYRQSELGTAGIIIAIVFAVAISASICAICFLCCRESRVQKRLERAAEAAKIAKEAKASAVLNAKRGVGRGVEMHEDQPLMQQQVAHDLPPLPPMPMAGQFGGNGGGYQQGGEGGHNPFADDPRDAHPLR</sequence>
<evidence type="ECO:0000313" key="5">
    <source>
        <dbReference type="Proteomes" id="UP001286456"/>
    </source>
</evidence>
<keyword evidence="2" id="KW-0472">Membrane</keyword>
<accession>A0AAE0IFI9</accession>
<reference evidence="4" key="2">
    <citation type="submission" date="2023-06" db="EMBL/GenBank/DDBJ databases">
        <authorList>
            <consortium name="Lawrence Berkeley National Laboratory"/>
            <person name="Haridas S."/>
            <person name="Hensen N."/>
            <person name="Bonometti L."/>
            <person name="Westerberg I."/>
            <person name="Brannstrom I.O."/>
            <person name="Guillou S."/>
            <person name="Cros-Aarteil S."/>
            <person name="Calhoun S."/>
            <person name="Kuo A."/>
            <person name="Mondo S."/>
            <person name="Pangilinan J."/>
            <person name="Riley R."/>
            <person name="Labutti K."/>
            <person name="Andreopoulos B."/>
            <person name="Lipzen A."/>
            <person name="Chen C."/>
            <person name="Yanf M."/>
            <person name="Daum C."/>
            <person name="Ng V."/>
            <person name="Clum A."/>
            <person name="Steindorff A."/>
            <person name="Ohm R."/>
            <person name="Martin F."/>
            <person name="Silar P."/>
            <person name="Natvig D."/>
            <person name="Lalanne C."/>
            <person name="Gautier V."/>
            <person name="Ament-Velasquez S.L."/>
            <person name="Kruys A."/>
            <person name="Hutchinson M.I."/>
            <person name="Powell A.J."/>
            <person name="Barry K."/>
            <person name="Miller A.N."/>
            <person name="Grigoriev I.V."/>
            <person name="Debuchy R."/>
            <person name="Gladieux P."/>
            <person name="Thoren M.H."/>
            <person name="Johannesson H."/>
        </authorList>
    </citation>
    <scope>NUCLEOTIDE SEQUENCE</scope>
    <source>
        <strain evidence="4">SMH4131-1</strain>
    </source>
</reference>
<name>A0AAE0IFI9_9PEZI</name>
<organism evidence="4 5">
    <name type="scientific">Cercophora scortea</name>
    <dbReference type="NCBI Taxonomy" id="314031"/>
    <lineage>
        <taxon>Eukaryota</taxon>
        <taxon>Fungi</taxon>
        <taxon>Dikarya</taxon>
        <taxon>Ascomycota</taxon>
        <taxon>Pezizomycotina</taxon>
        <taxon>Sordariomycetes</taxon>
        <taxon>Sordariomycetidae</taxon>
        <taxon>Sordariales</taxon>
        <taxon>Lasiosphaeriaceae</taxon>
        <taxon>Cercophora</taxon>
    </lineage>
</organism>
<evidence type="ECO:0000256" key="2">
    <source>
        <dbReference type="SAM" id="Phobius"/>
    </source>
</evidence>
<evidence type="ECO:0000256" key="3">
    <source>
        <dbReference type="SAM" id="SignalP"/>
    </source>
</evidence>
<proteinExistence type="predicted"/>
<feature type="chain" id="PRO_5042146190" evidence="3">
    <location>
        <begin position="20"/>
        <end position="335"/>
    </location>
</feature>
<feature type="compositionally biased region" description="Basic and acidic residues" evidence="1">
    <location>
        <begin position="324"/>
        <end position="335"/>
    </location>
</feature>
<protein>
    <submittedName>
        <fullName evidence="4">Uncharacterized protein</fullName>
    </submittedName>
</protein>
<feature type="transmembrane region" description="Helical" evidence="2">
    <location>
        <begin position="212"/>
        <end position="239"/>
    </location>
</feature>
<gene>
    <name evidence="4" type="ORF">B0T19DRAFT_221915</name>
</gene>
<comment type="caution">
    <text evidence="4">The sequence shown here is derived from an EMBL/GenBank/DDBJ whole genome shotgun (WGS) entry which is preliminary data.</text>
</comment>
<feature type="compositionally biased region" description="Gly residues" evidence="1">
    <location>
        <begin position="305"/>
        <end position="320"/>
    </location>
</feature>
<reference evidence="4" key="1">
    <citation type="journal article" date="2023" name="Mol. Phylogenet. Evol.">
        <title>Genome-scale phylogeny and comparative genomics of the fungal order Sordariales.</title>
        <authorList>
            <person name="Hensen N."/>
            <person name="Bonometti L."/>
            <person name="Westerberg I."/>
            <person name="Brannstrom I.O."/>
            <person name="Guillou S."/>
            <person name="Cros-Aarteil S."/>
            <person name="Calhoun S."/>
            <person name="Haridas S."/>
            <person name="Kuo A."/>
            <person name="Mondo S."/>
            <person name="Pangilinan J."/>
            <person name="Riley R."/>
            <person name="LaButti K."/>
            <person name="Andreopoulos B."/>
            <person name="Lipzen A."/>
            <person name="Chen C."/>
            <person name="Yan M."/>
            <person name="Daum C."/>
            <person name="Ng V."/>
            <person name="Clum A."/>
            <person name="Steindorff A."/>
            <person name="Ohm R.A."/>
            <person name="Martin F."/>
            <person name="Silar P."/>
            <person name="Natvig D.O."/>
            <person name="Lalanne C."/>
            <person name="Gautier V."/>
            <person name="Ament-Velasquez S.L."/>
            <person name="Kruys A."/>
            <person name="Hutchinson M.I."/>
            <person name="Powell A.J."/>
            <person name="Barry K."/>
            <person name="Miller A.N."/>
            <person name="Grigoriev I.V."/>
            <person name="Debuchy R."/>
            <person name="Gladieux P."/>
            <person name="Hiltunen Thoren M."/>
            <person name="Johannesson H."/>
        </authorList>
    </citation>
    <scope>NUCLEOTIDE SEQUENCE</scope>
    <source>
        <strain evidence="4">SMH4131-1</strain>
    </source>
</reference>
<dbReference type="Proteomes" id="UP001286456">
    <property type="component" value="Unassembled WGS sequence"/>
</dbReference>
<feature type="signal peptide" evidence="3">
    <location>
        <begin position="1"/>
        <end position="19"/>
    </location>
</feature>
<keyword evidence="2" id="KW-0812">Transmembrane</keyword>
<dbReference type="EMBL" id="JAUEPO010000004">
    <property type="protein sequence ID" value="KAK3324112.1"/>
    <property type="molecule type" value="Genomic_DNA"/>
</dbReference>
<keyword evidence="3" id="KW-0732">Signal</keyword>
<evidence type="ECO:0000313" key="4">
    <source>
        <dbReference type="EMBL" id="KAK3324112.1"/>
    </source>
</evidence>